<dbReference type="InterPro" id="IPR048788">
    <property type="entry name" value="CATSPERB_2nd"/>
</dbReference>
<evidence type="ECO:0000259" key="4">
    <source>
        <dbReference type="Pfam" id="PF22830"/>
    </source>
</evidence>
<name>A0A4U1FML6_MONMO</name>
<dbReference type="Pfam" id="PF21548">
    <property type="entry name" value="CATSPERB_2nd"/>
    <property type="match status" value="1"/>
</dbReference>
<feature type="domain" description="Cation channel sperm-associated protein subunit beta C-terminal" evidence="1">
    <location>
        <begin position="636"/>
        <end position="720"/>
    </location>
</feature>
<feature type="domain" description="Cation channel sperm-associated auxiliary subunit beta 2nd" evidence="3">
    <location>
        <begin position="108"/>
        <end position="308"/>
    </location>
</feature>
<dbReference type="InterPro" id="IPR048786">
    <property type="entry name" value="CATSPERB_N"/>
</dbReference>
<evidence type="ECO:0000259" key="3">
    <source>
        <dbReference type="Pfam" id="PF21548"/>
    </source>
</evidence>
<dbReference type="InterPro" id="IPR028748">
    <property type="entry name" value="CATSPERB"/>
</dbReference>
<dbReference type="PANTHER" id="PTHR14705:SF0">
    <property type="entry name" value="CATION CHANNEL SPERM-ASSOCIATED AUXILIARY SUBUNIT BETA"/>
    <property type="match status" value="1"/>
</dbReference>
<dbReference type="AlphaFoldDB" id="A0A4U1FML6"/>
<dbReference type="InterPro" id="IPR053903">
    <property type="entry name" value="CATSPERB_head"/>
</dbReference>
<gene>
    <name evidence="5" type="ORF">EI555_020761</name>
</gene>
<evidence type="ECO:0000313" key="5">
    <source>
        <dbReference type="EMBL" id="TKC51325.1"/>
    </source>
</evidence>
<dbReference type="Pfam" id="PF22830">
    <property type="entry name" value="CATSPERB_head"/>
    <property type="match status" value="1"/>
</dbReference>
<organism evidence="5 6">
    <name type="scientific">Monodon monoceros</name>
    <name type="common">Narwhal</name>
    <name type="synonym">Ceratodon monodon</name>
    <dbReference type="NCBI Taxonomy" id="40151"/>
    <lineage>
        <taxon>Eukaryota</taxon>
        <taxon>Metazoa</taxon>
        <taxon>Chordata</taxon>
        <taxon>Craniata</taxon>
        <taxon>Vertebrata</taxon>
        <taxon>Euteleostomi</taxon>
        <taxon>Mammalia</taxon>
        <taxon>Eutheria</taxon>
        <taxon>Laurasiatheria</taxon>
        <taxon>Artiodactyla</taxon>
        <taxon>Whippomorpha</taxon>
        <taxon>Cetacea</taxon>
        <taxon>Odontoceti</taxon>
        <taxon>Monodontidae</taxon>
        <taxon>Monodon</taxon>
    </lineage>
</organism>
<evidence type="ECO:0008006" key="7">
    <source>
        <dbReference type="Google" id="ProtNLM"/>
    </source>
</evidence>
<dbReference type="Proteomes" id="UP000308365">
    <property type="component" value="Unassembled WGS sequence"/>
</dbReference>
<dbReference type="PANTHER" id="PTHR14705">
    <property type="entry name" value="CATION CHANNEL SPERM-ASSOCIATED PROTEIN SUBUNIT BETA"/>
    <property type="match status" value="1"/>
</dbReference>
<comment type="caution">
    <text evidence="5">The sequence shown here is derived from an EMBL/GenBank/DDBJ whole genome shotgun (WGS) entry which is preliminary data.</text>
</comment>
<sequence length="804" mass="90750">MEPGRHALQTPSLHSSVPYEFKNVFDGKAKPVTFSENPGSWMSRVSITTKQKCVPVNMHVERDTVDIAAVEEWLVRITLQHGLNIYTTEGTLLDSVREPILQWKLGTIMTKNDISKLYPHVVDLKTAKCPCANDVVLLGFIMNTTLDGVYIGLSFSGFWNYDDTTWYNLTDMVYSQVGEEHTELSMVDMVLTNHFLVILTSLGLFISGDLRFPSSSVLMVDYIKGKLWYNERCFANRERFEVDYVTITFERNRTLSEASSCFYSKEPFLEWLPCLPPISKGMKTILSTVVTFLVDQEQSSGVYLFHNQVWLSIDGGNTFELIADFHDDIIKNTYHSFYTSDITFVSRSGKVYLTKAGLGRYSKIGSISDKIFTLYYDHMGFIHKLTPDHFEAAFGNSKGIFGQAPDMGFETVLAPQYITLNEMIFYAYVPENEPKESIYTKKFNDIHLGKLIHSRKTGTAYIRKILQHNTPKGFLSSVIAEIVDPFGIEEVHESSCLSSSLSINQAGNFSYKLTLQLQTSGVTSSFQDSDIEKTVVIPGYSSFLITRILDNENALAIATMPETVPHNMTFLQGSWFLYNFGQRDGRTWNIHSKPCNYWFQQHDGSLSLNVLKYIDLGKSHTLKIKVIPNTKGILFTQKSGKFKQCANVSTREECNCTNDQKFSHAVAFSDCREKVPRFKFPVTQYPISLKIYSEDGHIPVETPYLVTVTEVNNRENWNLSKGSELFHFRVSVVPGVSFCNLGEEFQRKRDQGPAACDHISPLVTLRSTLGDHGCAGGPSARWCPQAQPPASEMDAGNKICGTKL</sequence>
<dbReference type="GO" id="GO:0036128">
    <property type="term" value="C:CatSper complex"/>
    <property type="evidence" value="ECO:0007669"/>
    <property type="project" value="InterPro"/>
</dbReference>
<dbReference type="InterPro" id="IPR048789">
    <property type="entry name" value="CATSPERB_C"/>
</dbReference>
<proteinExistence type="predicted"/>
<evidence type="ECO:0000259" key="1">
    <source>
        <dbReference type="Pfam" id="PF15149"/>
    </source>
</evidence>
<protein>
    <recommendedName>
        <fullName evidence="7">Cation channel sperm-associated protein subunit beta</fullName>
    </recommendedName>
</protein>
<feature type="domain" description="CATSPERB head" evidence="4">
    <location>
        <begin position="413"/>
        <end position="593"/>
    </location>
</feature>
<evidence type="ECO:0000259" key="2">
    <source>
        <dbReference type="Pfam" id="PF21541"/>
    </source>
</evidence>
<dbReference type="Pfam" id="PF21541">
    <property type="entry name" value="CATSPERB_1st"/>
    <property type="match status" value="1"/>
</dbReference>
<reference evidence="6" key="1">
    <citation type="journal article" date="2019" name="IScience">
        <title>Narwhal Genome Reveals Long-Term Low Genetic Diversity despite Current Large Abundance Size.</title>
        <authorList>
            <person name="Westbury M.V."/>
            <person name="Petersen B."/>
            <person name="Garde E."/>
            <person name="Heide-Jorgensen M.P."/>
            <person name="Lorenzen E.D."/>
        </authorList>
    </citation>
    <scope>NUCLEOTIDE SEQUENCE [LARGE SCALE GENOMIC DNA]</scope>
</reference>
<accession>A0A4U1FML6</accession>
<dbReference type="EMBL" id="RWIC01000054">
    <property type="protein sequence ID" value="TKC51325.1"/>
    <property type="molecule type" value="Genomic_DNA"/>
</dbReference>
<feature type="domain" description="Cation channel sperm-associated auxiliary subunit beta N-terminal" evidence="2">
    <location>
        <begin position="64"/>
        <end position="94"/>
    </location>
</feature>
<evidence type="ECO:0000313" key="6">
    <source>
        <dbReference type="Proteomes" id="UP000308365"/>
    </source>
</evidence>
<feature type="domain" description="Cation channel sperm-associated protein subunit beta C-terminal" evidence="1">
    <location>
        <begin position="721"/>
        <end position="753"/>
    </location>
</feature>
<dbReference type="GO" id="GO:0005929">
    <property type="term" value="C:cilium"/>
    <property type="evidence" value="ECO:0007669"/>
    <property type="project" value="TreeGrafter"/>
</dbReference>
<dbReference type="Pfam" id="PF15149">
    <property type="entry name" value="CATSPERB_C"/>
    <property type="match status" value="2"/>
</dbReference>